<comment type="similarity">
    <text evidence="7 10">Belongs to the peptidase S16 family.</text>
</comment>
<accession>A0A0C3B597</accession>
<dbReference type="SUPFAM" id="SSF54211">
    <property type="entry name" value="Ribosomal protein S5 domain 2-like"/>
    <property type="match status" value="1"/>
</dbReference>
<evidence type="ECO:0000256" key="2">
    <source>
        <dbReference type="ARBA" id="ARBA00022741"/>
    </source>
</evidence>
<evidence type="ECO:0000313" key="14">
    <source>
        <dbReference type="Proteomes" id="UP000054097"/>
    </source>
</evidence>
<dbReference type="InterPro" id="IPR003111">
    <property type="entry name" value="Lon_prtase_N"/>
</dbReference>
<dbReference type="CDD" id="cd19500">
    <property type="entry name" value="RecA-like_Lon"/>
    <property type="match status" value="1"/>
</dbReference>
<dbReference type="EC" id="3.4.21.-" evidence="7"/>
<dbReference type="SMART" id="SM00382">
    <property type="entry name" value="AAA"/>
    <property type="match status" value="1"/>
</dbReference>
<dbReference type="InterPro" id="IPR054594">
    <property type="entry name" value="Lon_lid"/>
</dbReference>
<dbReference type="GO" id="GO:0004176">
    <property type="term" value="F:ATP-dependent peptidase activity"/>
    <property type="evidence" value="ECO:0007669"/>
    <property type="project" value="UniProtKB-UniRule"/>
</dbReference>
<dbReference type="InterPro" id="IPR027417">
    <property type="entry name" value="P-loop_NTPase"/>
</dbReference>
<evidence type="ECO:0000256" key="8">
    <source>
        <dbReference type="PIRSR" id="PIRSR001174-1"/>
    </source>
</evidence>
<dbReference type="AlphaFoldDB" id="A0A0C3B597"/>
<dbReference type="GO" id="GO:0005524">
    <property type="term" value="F:ATP binding"/>
    <property type="evidence" value="ECO:0007669"/>
    <property type="project" value="UniProtKB-KW"/>
</dbReference>
<feature type="active site" evidence="8 10">
    <location>
        <position position="877"/>
    </location>
</feature>
<feature type="active site" evidence="8 10">
    <location>
        <position position="834"/>
    </location>
</feature>
<feature type="region of interest" description="Disordered" evidence="11">
    <location>
        <begin position="274"/>
        <end position="313"/>
    </location>
</feature>
<dbReference type="SUPFAM" id="SSF52540">
    <property type="entry name" value="P-loop containing nucleoside triphosphate hydrolases"/>
    <property type="match status" value="1"/>
</dbReference>
<dbReference type="GO" id="GO:0016887">
    <property type="term" value="F:ATP hydrolysis activity"/>
    <property type="evidence" value="ECO:0007669"/>
    <property type="project" value="InterPro"/>
</dbReference>
<evidence type="ECO:0000256" key="1">
    <source>
        <dbReference type="ARBA" id="ARBA00022670"/>
    </source>
</evidence>
<dbReference type="Gene3D" id="1.20.5.5270">
    <property type="match status" value="1"/>
</dbReference>
<organism evidence="13 14">
    <name type="scientific">Serendipita vermifera MAFF 305830</name>
    <dbReference type="NCBI Taxonomy" id="933852"/>
    <lineage>
        <taxon>Eukaryota</taxon>
        <taxon>Fungi</taxon>
        <taxon>Dikarya</taxon>
        <taxon>Basidiomycota</taxon>
        <taxon>Agaricomycotina</taxon>
        <taxon>Agaricomycetes</taxon>
        <taxon>Sebacinales</taxon>
        <taxon>Serendipitaceae</taxon>
        <taxon>Serendipita</taxon>
    </lineage>
</organism>
<dbReference type="Pfam" id="PF05362">
    <property type="entry name" value="Lon_C"/>
    <property type="match status" value="1"/>
</dbReference>
<keyword evidence="4 7" id="KW-0720">Serine protease</keyword>
<dbReference type="STRING" id="933852.A0A0C3B597"/>
<evidence type="ECO:0000256" key="11">
    <source>
        <dbReference type="SAM" id="MobiDB-lite"/>
    </source>
</evidence>
<dbReference type="InterPro" id="IPR003593">
    <property type="entry name" value="AAA+_ATPase"/>
</dbReference>
<evidence type="ECO:0000256" key="7">
    <source>
        <dbReference type="PIRNR" id="PIRNR001174"/>
    </source>
</evidence>
<dbReference type="Gene3D" id="3.40.50.300">
    <property type="entry name" value="P-loop containing nucleotide triphosphate hydrolases"/>
    <property type="match status" value="1"/>
</dbReference>
<evidence type="ECO:0000256" key="9">
    <source>
        <dbReference type="PIRSR" id="PIRSR001174-2"/>
    </source>
</evidence>
<keyword evidence="3 7" id="KW-0378">Hydrolase</keyword>
<dbReference type="FunFam" id="3.40.50.300:FF:000021">
    <property type="entry name" value="Lon protease homolog"/>
    <property type="match status" value="1"/>
</dbReference>
<gene>
    <name evidence="13" type="ORF">M408DRAFT_330553</name>
</gene>
<feature type="domain" description="Lon proteolytic" evidence="12">
    <location>
        <begin position="739"/>
        <end position="929"/>
    </location>
</feature>
<dbReference type="EMBL" id="KN824305">
    <property type="protein sequence ID" value="KIM26616.1"/>
    <property type="molecule type" value="Genomic_DNA"/>
</dbReference>
<dbReference type="Gene3D" id="1.20.58.1480">
    <property type="match status" value="1"/>
</dbReference>
<evidence type="ECO:0000256" key="10">
    <source>
        <dbReference type="PROSITE-ProRule" id="PRU01122"/>
    </source>
</evidence>
<evidence type="ECO:0000256" key="5">
    <source>
        <dbReference type="ARBA" id="ARBA00022840"/>
    </source>
</evidence>
<feature type="compositionally biased region" description="Polar residues" evidence="11">
    <location>
        <begin position="291"/>
        <end position="304"/>
    </location>
</feature>
<evidence type="ECO:0000256" key="4">
    <source>
        <dbReference type="ARBA" id="ARBA00022825"/>
    </source>
</evidence>
<keyword evidence="14" id="KW-1185">Reference proteome</keyword>
<dbReference type="Pfam" id="PF22667">
    <property type="entry name" value="Lon_lid"/>
    <property type="match status" value="1"/>
</dbReference>
<dbReference type="InterPro" id="IPR004815">
    <property type="entry name" value="Lon_bac/euk-typ"/>
</dbReference>
<dbReference type="PANTHER" id="PTHR10046">
    <property type="entry name" value="ATP DEPENDENT LON PROTEASE FAMILY MEMBER"/>
    <property type="match status" value="1"/>
</dbReference>
<dbReference type="InterPro" id="IPR014721">
    <property type="entry name" value="Ribsml_uS5_D2-typ_fold_subgr"/>
</dbReference>
<proteinExistence type="inferred from homology"/>
<dbReference type="InterPro" id="IPR003959">
    <property type="entry name" value="ATPase_AAA_core"/>
</dbReference>
<reference evidence="13 14" key="1">
    <citation type="submission" date="2014-04" db="EMBL/GenBank/DDBJ databases">
        <authorList>
            <consortium name="DOE Joint Genome Institute"/>
            <person name="Kuo A."/>
            <person name="Zuccaro A."/>
            <person name="Kohler A."/>
            <person name="Nagy L.G."/>
            <person name="Floudas D."/>
            <person name="Copeland A."/>
            <person name="Barry K.W."/>
            <person name="Cichocki N."/>
            <person name="Veneault-Fourrey C."/>
            <person name="LaButti K."/>
            <person name="Lindquist E.A."/>
            <person name="Lipzen A."/>
            <person name="Lundell T."/>
            <person name="Morin E."/>
            <person name="Murat C."/>
            <person name="Sun H."/>
            <person name="Tunlid A."/>
            <person name="Henrissat B."/>
            <person name="Grigoriev I.V."/>
            <person name="Hibbett D.S."/>
            <person name="Martin F."/>
            <person name="Nordberg H.P."/>
            <person name="Cantor M.N."/>
            <person name="Hua S.X."/>
        </authorList>
    </citation>
    <scope>NUCLEOTIDE SEQUENCE [LARGE SCALE GENOMIC DNA]</scope>
    <source>
        <strain evidence="13 14">MAFF 305830</strain>
    </source>
</reference>
<feature type="compositionally biased region" description="Basic and acidic residues" evidence="11">
    <location>
        <begin position="466"/>
        <end position="475"/>
    </location>
</feature>
<feature type="region of interest" description="Disordered" evidence="11">
    <location>
        <begin position="439"/>
        <end position="481"/>
    </location>
</feature>
<dbReference type="GO" id="GO:0006508">
    <property type="term" value="P:proteolysis"/>
    <property type="evidence" value="ECO:0007669"/>
    <property type="project" value="UniProtKB-KW"/>
</dbReference>
<feature type="compositionally biased region" description="Polar residues" evidence="11">
    <location>
        <begin position="449"/>
        <end position="465"/>
    </location>
</feature>
<evidence type="ECO:0000256" key="6">
    <source>
        <dbReference type="ARBA" id="ARBA00050665"/>
    </source>
</evidence>
<comment type="catalytic activity">
    <reaction evidence="6">
        <text>Hydrolysis of proteins in presence of ATP.</text>
        <dbReference type="EC" id="3.4.21.53"/>
    </reaction>
</comment>
<dbReference type="Gene3D" id="3.30.230.10">
    <property type="match status" value="1"/>
</dbReference>
<evidence type="ECO:0000259" key="12">
    <source>
        <dbReference type="PROSITE" id="PS51786"/>
    </source>
</evidence>
<dbReference type="PRINTS" id="PR00830">
    <property type="entry name" value="ENDOLAPTASE"/>
</dbReference>
<dbReference type="PIRSF" id="PIRSF001174">
    <property type="entry name" value="Lon_proteas"/>
    <property type="match status" value="1"/>
</dbReference>
<dbReference type="InterPro" id="IPR027065">
    <property type="entry name" value="Lon_Prtase"/>
</dbReference>
<dbReference type="Pfam" id="PF02190">
    <property type="entry name" value="LON_substr_bdg"/>
    <property type="match status" value="1"/>
</dbReference>
<dbReference type="GO" id="GO:0004252">
    <property type="term" value="F:serine-type endopeptidase activity"/>
    <property type="evidence" value="ECO:0007669"/>
    <property type="project" value="UniProtKB-UniRule"/>
</dbReference>
<feature type="binding site" evidence="9">
    <location>
        <begin position="493"/>
        <end position="500"/>
    </location>
    <ligand>
        <name>ATP</name>
        <dbReference type="ChEBI" id="CHEBI:30616"/>
    </ligand>
</feature>
<evidence type="ECO:0000256" key="3">
    <source>
        <dbReference type="ARBA" id="ARBA00022801"/>
    </source>
</evidence>
<keyword evidence="1 7" id="KW-0645">Protease</keyword>
<dbReference type="InterPro" id="IPR020568">
    <property type="entry name" value="Ribosomal_Su5_D2-typ_SF"/>
</dbReference>
<dbReference type="HOGENOM" id="CLU_004109_4_0_1"/>
<dbReference type="GO" id="GO:0030163">
    <property type="term" value="P:protein catabolic process"/>
    <property type="evidence" value="ECO:0007669"/>
    <property type="project" value="InterPro"/>
</dbReference>
<dbReference type="Proteomes" id="UP000054097">
    <property type="component" value="Unassembled WGS sequence"/>
</dbReference>
<dbReference type="Gene3D" id="1.10.8.60">
    <property type="match status" value="1"/>
</dbReference>
<dbReference type="PROSITE" id="PS51786">
    <property type="entry name" value="LON_PROTEOLYTIC"/>
    <property type="match status" value="1"/>
</dbReference>
<dbReference type="OrthoDB" id="2411602at2759"/>
<reference evidence="14" key="2">
    <citation type="submission" date="2015-01" db="EMBL/GenBank/DDBJ databases">
        <title>Evolutionary Origins and Diversification of the Mycorrhizal Mutualists.</title>
        <authorList>
            <consortium name="DOE Joint Genome Institute"/>
            <consortium name="Mycorrhizal Genomics Consortium"/>
            <person name="Kohler A."/>
            <person name="Kuo A."/>
            <person name="Nagy L.G."/>
            <person name="Floudas D."/>
            <person name="Copeland A."/>
            <person name="Barry K.W."/>
            <person name="Cichocki N."/>
            <person name="Veneault-Fourrey C."/>
            <person name="LaButti K."/>
            <person name="Lindquist E.A."/>
            <person name="Lipzen A."/>
            <person name="Lundell T."/>
            <person name="Morin E."/>
            <person name="Murat C."/>
            <person name="Riley R."/>
            <person name="Ohm R."/>
            <person name="Sun H."/>
            <person name="Tunlid A."/>
            <person name="Henrissat B."/>
            <person name="Grigoriev I.V."/>
            <person name="Hibbett D.S."/>
            <person name="Martin F."/>
        </authorList>
    </citation>
    <scope>NUCLEOTIDE SEQUENCE [LARGE SCALE GENOMIC DNA]</scope>
    <source>
        <strain evidence="14">MAFF 305830</strain>
    </source>
</reference>
<evidence type="ECO:0000313" key="13">
    <source>
        <dbReference type="EMBL" id="KIM26616.1"/>
    </source>
</evidence>
<name>A0A0C3B597_SERVB</name>
<dbReference type="InterPro" id="IPR008269">
    <property type="entry name" value="Lon_proteolytic"/>
</dbReference>
<dbReference type="Pfam" id="PF00004">
    <property type="entry name" value="AAA"/>
    <property type="match status" value="1"/>
</dbReference>
<keyword evidence="2 7" id="KW-0547">Nucleotide-binding</keyword>
<keyword evidence="5 7" id="KW-0067">ATP-binding</keyword>
<sequence>MALDTTSSALPVLVLTNDIVFPASQLTISVPRSLAPFLSRIVKNEEGKPALVAAVPAVNSSPILQIQDAKLSEWGCAARIVRFVRPTPLSPNSCILTLAGVTRIQLETPLPSPPSLLKLPLHPVQYDITPAKGSHAIDEHAAEAFRTSAIRLLDRLNADNKSKGGQTTGVDWRRLRSIVEDSDAERTPWVADILMAVISLIPWEDRLQMLSTQAPSARIHLATSLFAKHASIIEVSQKINTAVDESLSKQQKEFYLRQQLQAIQKELANLNRSKGVKSISPGGDIDRARTKTGNGSNTSGQGDASNEFDEEGDEAEYLADIRAKLEAMIPGSEERKTGVKEYRRLKRIPAGSMEHGVIRTYLDWLTQLPWPRINEELTDQSLKLMQDPSFLSKAREQLDADHFGLDTIKRRLIEHLAVIRLKALNQAEIERRVSISADAHNEAPAKSTEALSLNSVSNTPSTDSTLPEKLEETKNPQKRRQIRTKGPILLLVGPPGCGKTSIASSLAKALGRPFHRISLGGVRDEAEIRGHRRTYVASGPGAIITAMSKVQRPDPVILLDEIDKVGHASYQGDPASALLEVLDPEQNVAFKDHYINVPFDLGQVIFIATANTLDTISEPLLDRCEVIRLSGYTYDEKVHIAQRFLLPKQLEANGLPIERLTITDDAYLHIASYYTREAGVRSLERAIGSVARWKAVEWSNSGDSERKGDRVKYHSVVDVDDLESILGVPRWDPKEREREERKGLVYGLVVSGHGEGGVLPVESVMTSGTGKLRLTGSLGDVIRESGEIALSWVKANAYTLGITISPSDDPLKHPHPIDIHLHLPSGAVKKDGPSAGVAYVCAFVSLLTGLTVPKYIAMTGETTLRGRVTAVGGIKEKVLGAHREGIKKVILPRSNRKDVEHDVPAEIIKQMEFVYATRVEDALDAAFGPGAFHSGQRMQVESRL</sequence>
<protein>
    <recommendedName>
        <fullName evidence="7">Lon protease homolog</fullName>
        <ecNumber evidence="7">3.4.21.-</ecNumber>
    </recommendedName>
</protein>